<dbReference type="KEGG" id="hro:HELRODRAFT_74833"/>
<dbReference type="InParanoid" id="T1G1W2"/>
<proteinExistence type="inferred from homology"/>
<evidence type="ECO:0000256" key="2">
    <source>
        <dbReference type="ARBA" id="ARBA00010905"/>
    </source>
</evidence>
<comment type="similarity">
    <text evidence="2">Belongs to the FAM3 family.</text>
</comment>
<feature type="domain" description="ILEI/PANDER" evidence="6">
    <location>
        <begin position="45"/>
        <end position="129"/>
    </location>
</feature>
<keyword evidence="9" id="KW-1185">Reference proteome</keyword>
<evidence type="ECO:0000313" key="8">
    <source>
        <dbReference type="EnsemblMetazoa" id="HelroP74833"/>
    </source>
</evidence>
<evidence type="ECO:0000313" key="9">
    <source>
        <dbReference type="Proteomes" id="UP000015101"/>
    </source>
</evidence>
<dbReference type="EMBL" id="KB096080">
    <property type="protein sequence ID" value="ESO08371.1"/>
    <property type="molecule type" value="Genomic_DNA"/>
</dbReference>
<reference evidence="7 9" key="2">
    <citation type="journal article" date="2013" name="Nature">
        <title>Insights into bilaterian evolution from three spiralian genomes.</title>
        <authorList>
            <person name="Simakov O."/>
            <person name="Marletaz F."/>
            <person name="Cho S.J."/>
            <person name="Edsinger-Gonzales E."/>
            <person name="Havlak P."/>
            <person name="Hellsten U."/>
            <person name="Kuo D.H."/>
            <person name="Larsson T."/>
            <person name="Lv J."/>
            <person name="Arendt D."/>
            <person name="Savage R."/>
            <person name="Osoegawa K."/>
            <person name="de Jong P."/>
            <person name="Grimwood J."/>
            <person name="Chapman J.A."/>
            <person name="Shapiro H."/>
            <person name="Aerts A."/>
            <person name="Otillar R.P."/>
            <person name="Terry A.Y."/>
            <person name="Boore J.L."/>
            <person name="Grigoriev I.V."/>
            <person name="Lindberg D.R."/>
            <person name="Seaver E.C."/>
            <person name="Weisblat D.A."/>
            <person name="Putnam N.H."/>
            <person name="Rokhsar D.S."/>
        </authorList>
    </citation>
    <scope>NUCLEOTIDE SEQUENCE</scope>
</reference>
<dbReference type="RefSeq" id="XP_009013301.1">
    <property type="nucleotide sequence ID" value="XM_009015053.1"/>
</dbReference>
<evidence type="ECO:0000313" key="7">
    <source>
        <dbReference type="EMBL" id="ESO08371.1"/>
    </source>
</evidence>
<dbReference type="GeneID" id="20215060"/>
<gene>
    <name evidence="8" type="primary">20215060</name>
    <name evidence="7" type="ORF">HELRODRAFT_74833</name>
</gene>
<dbReference type="InterPro" id="IPR039220">
    <property type="entry name" value="FAM3"/>
</dbReference>
<dbReference type="STRING" id="6412.T1G1W2"/>
<dbReference type="AlphaFoldDB" id="T1G1W2"/>
<comment type="subcellular location">
    <subcellularLocation>
        <location evidence="1">Secreted</location>
    </subcellularLocation>
</comment>
<organism evidence="8 9">
    <name type="scientific">Helobdella robusta</name>
    <name type="common">Californian leech</name>
    <dbReference type="NCBI Taxonomy" id="6412"/>
    <lineage>
        <taxon>Eukaryota</taxon>
        <taxon>Metazoa</taxon>
        <taxon>Spiralia</taxon>
        <taxon>Lophotrochozoa</taxon>
        <taxon>Annelida</taxon>
        <taxon>Clitellata</taxon>
        <taxon>Hirudinea</taxon>
        <taxon>Rhynchobdellida</taxon>
        <taxon>Glossiphoniidae</taxon>
        <taxon>Helobdella</taxon>
    </lineage>
</organism>
<sequence length="144" mass="15852">CGLSSNCPKDHFPVRMYTGKKNTELPKICFKGRYVVAQDLNDAGRGVIVVVVNIESGAILNVKRFDTYENSAKLVNLLKLVSSSEFIIAIAHDEAQTALSDEAKNILTSFGSSFISKLGFRDVWVFVGKPNLSGFSPYEDVRNC</sequence>
<name>T1G1W2_HELRO</name>
<keyword evidence="3" id="KW-0964">Secreted</keyword>
<evidence type="ECO:0000256" key="4">
    <source>
        <dbReference type="ARBA" id="ARBA00022729"/>
    </source>
</evidence>
<dbReference type="InterPro" id="IPR039477">
    <property type="entry name" value="ILEI/PANDER_dom"/>
</dbReference>
<accession>T1G1W2</accession>
<dbReference type="OrthoDB" id="440755at2759"/>
<dbReference type="EnsemblMetazoa" id="HelroT74833">
    <property type="protein sequence ID" value="HelroP74833"/>
    <property type="gene ID" value="HelroG74833"/>
</dbReference>
<evidence type="ECO:0000256" key="5">
    <source>
        <dbReference type="ARBA" id="ARBA00023157"/>
    </source>
</evidence>
<dbReference type="OMA" id="MCFENQI"/>
<dbReference type="HOGENOM" id="CLU_099478_1_1_1"/>
<reference evidence="8" key="3">
    <citation type="submission" date="2015-06" db="UniProtKB">
        <authorList>
            <consortium name="EnsemblMetazoa"/>
        </authorList>
    </citation>
    <scope>IDENTIFICATION</scope>
</reference>
<dbReference type="Proteomes" id="UP000015101">
    <property type="component" value="Unassembled WGS sequence"/>
</dbReference>
<dbReference type="CTD" id="20215060"/>
<dbReference type="EMBL" id="AMQM01003214">
    <property type="status" value="NOT_ANNOTATED_CDS"/>
    <property type="molecule type" value="Genomic_DNA"/>
</dbReference>
<evidence type="ECO:0000259" key="6">
    <source>
        <dbReference type="Pfam" id="PF15711"/>
    </source>
</evidence>
<dbReference type="Pfam" id="PF15711">
    <property type="entry name" value="ILEI"/>
    <property type="match status" value="1"/>
</dbReference>
<reference evidence="9" key="1">
    <citation type="submission" date="2012-12" db="EMBL/GenBank/DDBJ databases">
        <authorList>
            <person name="Hellsten U."/>
            <person name="Grimwood J."/>
            <person name="Chapman J.A."/>
            <person name="Shapiro H."/>
            <person name="Aerts A."/>
            <person name="Otillar R.P."/>
            <person name="Terry A.Y."/>
            <person name="Boore J.L."/>
            <person name="Simakov O."/>
            <person name="Marletaz F."/>
            <person name="Cho S.-J."/>
            <person name="Edsinger-Gonzales E."/>
            <person name="Havlak P."/>
            <person name="Kuo D.-H."/>
            <person name="Larsson T."/>
            <person name="Lv J."/>
            <person name="Arendt D."/>
            <person name="Savage R."/>
            <person name="Osoegawa K."/>
            <person name="de Jong P."/>
            <person name="Lindberg D.R."/>
            <person name="Seaver E.C."/>
            <person name="Weisblat D.A."/>
            <person name="Putnam N.H."/>
            <person name="Grigoriev I.V."/>
            <person name="Rokhsar D.S."/>
        </authorList>
    </citation>
    <scope>NUCLEOTIDE SEQUENCE</scope>
</reference>
<dbReference type="PANTHER" id="PTHR14592">
    <property type="entry name" value="UNCHARACTERIZED FAM3"/>
    <property type="match status" value="1"/>
</dbReference>
<dbReference type="GO" id="GO:0005615">
    <property type="term" value="C:extracellular space"/>
    <property type="evidence" value="ECO:0000318"/>
    <property type="project" value="GO_Central"/>
</dbReference>
<protein>
    <recommendedName>
        <fullName evidence="6">ILEI/PANDER domain-containing protein</fullName>
    </recommendedName>
</protein>
<keyword evidence="5" id="KW-1015">Disulfide bond</keyword>
<dbReference type="PROSITE" id="PS52031">
    <property type="entry name" value="GG_LECTIN"/>
    <property type="match status" value="1"/>
</dbReference>
<evidence type="ECO:0000256" key="1">
    <source>
        <dbReference type="ARBA" id="ARBA00004613"/>
    </source>
</evidence>
<keyword evidence="4" id="KW-0732">Signal</keyword>
<dbReference type="eggNOG" id="ENOG502RCCI">
    <property type="taxonomic scope" value="Eukaryota"/>
</dbReference>
<evidence type="ECO:0000256" key="3">
    <source>
        <dbReference type="ARBA" id="ARBA00022525"/>
    </source>
</evidence>